<dbReference type="WBParaSite" id="SBAD_0000837901-mRNA-1">
    <property type="protein sequence ID" value="SBAD_0000837901-mRNA-1"/>
    <property type="gene ID" value="SBAD_0000837901"/>
</dbReference>
<evidence type="ECO:0000256" key="5">
    <source>
        <dbReference type="ARBA" id="ARBA00023274"/>
    </source>
</evidence>
<evidence type="ECO:0000313" key="12">
    <source>
        <dbReference type="WBParaSite" id="SBAD_0000837901-mRNA-1"/>
    </source>
</evidence>
<dbReference type="InterPro" id="IPR059242">
    <property type="entry name" value="mS23_dom"/>
</dbReference>
<keyword evidence="4" id="KW-0496">Mitochondrion</keyword>
<protein>
    <recommendedName>
        <fullName evidence="6">Small ribosomal subunit protein mS23</fullName>
    </recommendedName>
</protein>
<evidence type="ECO:0000256" key="2">
    <source>
        <dbReference type="ARBA" id="ARBA00009864"/>
    </source>
</evidence>
<reference evidence="10 11" key="2">
    <citation type="submission" date="2018-11" db="EMBL/GenBank/DDBJ databases">
        <authorList>
            <consortium name="Pathogen Informatics"/>
        </authorList>
    </citation>
    <scope>NUCLEOTIDE SEQUENCE [LARGE SCALE GENOMIC DNA]</scope>
</reference>
<evidence type="ECO:0000256" key="7">
    <source>
        <dbReference type="SAM" id="Coils"/>
    </source>
</evidence>
<feature type="region of interest" description="Disordered" evidence="8">
    <location>
        <begin position="164"/>
        <end position="183"/>
    </location>
</feature>
<dbReference type="PANTHER" id="PTHR15925">
    <property type="entry name" value="MITOCHONDRIAL RIBOSOMAL PROTEIN S23"/>
    <property type="match status" value="1"/>
</dbReference>
<organism evidence="12">
    <name type="scientific">Soboliphyme baturini</name>
    <dbReference type="NCBI Taxonomy" id="241478"/>
    <lineage>
        <taxon>Eukaryota</taxon>
        <taxon>Metazoa</taxon>
        <taxon>Ecdysozoa</taxon>
        <taxon>Nematoda</taxon>
        <taxon>Enoplea</taxon>
        <taxon>Dorylaimia</taxon>
        <taxon>Dioctophymatida</taxon>
        <taxon>Dioctophymatoidea</taxon>
        <taxon>Soboliphymatidae</taxon>
        <taxon>Soboliphyme</taxon>
    </lineage>
</organism>
<dbReference type="InterPro" id="IPR023611">
    <property type="entry name" value="mS23_dom_met"/>
</dbReference>
<dbReference type="InterPro" id="IPR019520">
    <property type="entry name" value="Ribosomal_mS23_met"/>
</dbReference>
<dbReference type="EMBL" id="UZAM01011232">
    <property type="protein sequence ID" value="VDP15273.1"/>
    <property type="molecule type" value="Genomic_DNA"/>
</dbReference>
<evidence type="ECO:0000313" key="11">
    <source>
        <dbReference type="Proteomes" id="UP000270296"/>
    </source>
</evidence>
<evidence type="ECO:0000256" key="3">
    <source>
        <dbReference type="ARBA" id="ARBA00022980"/>
    </source>
</evidence>
<keyword evidence="3" id="KW-0689">Ribosomal protein</keyword>
<evidence type="ECO:0000256" key="1">
    <source>
        <dbReference type="ARBA" id="ARBA00004173"/>
    </source>
</evidence>
<dbReference type="Pfam" id="PF10484">
    <property type="entry name" value="MRP-S23"/>
    <property type="match status" value="1"/>
</dbReference>
<proteinExistence type="inferred from homology"/>
<evidence type="ECO:0000313" key="10">
    <source>
        <dbReference type="EMBL" id="VDP15273.1"/>
    </source>
</evidence>
<reference evidence="12" key="1">
    <citation type="submission" date="2016-06" db="UniProtKB">
        <authorList>
            <consortium name="WormBaseParasite"/>
        </authorList>
    </citation>
    <scope>IDENTIFICATION</scope>
</reference>
<dbReference type="OrthoDB" id="10012356at2759"/>
<keyword evidence="5" id="KW-0687">Ribonucleoprotein</keyword>
<evidence type="ECO:0000259" key="9">
    <source>
        <dbReference type="Pfam" id="PF10484"/>
    </source>
</evidence>
<dbReference type="Proteomes" id="UP000270296">
    <property type="component" value="Unassembled WGS sequence"/>
</dbReference>
<feature type="compositionally biased region" description="Polar residues" evidence="8">
    <location>
        <begin position="170"/>
        <end position="180"/>
    </location>
</feature>
<comment type="similarity">
    <text evidence="2">Belongs to the mitochondrion-specific ribosomal protein mS23 family.</text>
</comment>
<evidence type="ECO:0000256" key="6">
    <source>
        <dbReference type="ARBA" id="ARBA00035137"/>
    </source>
</evidence>
<dbReference type="GO" id="GO:0006412">
    <property type="term" value="P:translation"/>
    <property type="evidence" value="ECO:0007669"/>
    <property type="project" value="InterPro"/>
</dbReference>
<name>A0A183IWT3_9BILA</name>
<evidence type="ECO:0000256" key="8">
    <source>
        <dbReference type="SAM" id="MobiDB-lite"/>
    </source>
</evidence>
<feature type="coiled-coil region" evidence="7">
    <location>
        <begin position="111"/>
        <end position="149"/>
    </location>
</feature>
<dbReference type="GO" id="GO:0005739">
    <property type="term" value="C:mitochondrion"/>
    <property type="evidence" value="ECO:0007669"/>
    <property type="project" value="InterPro"/>
</dbReference>
<comment type="subcellular location">
    <subcellularLocation>
        <location evidence="1">Mitochondrion</location>
    </subcellularLocation>
</comment>
<dbReference type="GO" id="GO:0005840">
    <property type="term" value="C:ribosome"/>
    <property type="evidence" value="ECO:0007669"/>
    <property type="project" value="InterPro"/>
</dbReference>
<dbReference type="CDD" id="cd23701">
    <property type="entry name" value="At1g26750"/>
    <property type="match status" value="1"/>
</dbReference>
<dbReference type="PANTHER" id="PTHR15925:SF2">
    <property type="entry name" value="SMALL RIBOSOMAL SUBUNIT PROTEIN MS23"/>
    <property type="match status" value="1"/>
</dbReference>
<keyword evidence="11" id="KW-1185">Reference proteome</keyword>
<sequence length="318" mass="36998">MMLDTRQKIKRRYGVTAKRRKTFHMLNEKCQQKSETESETANFRTELNLFSTTHFHNEKTLSPDNCPPEKNSTCLLCLNEERLFGSQSETLMPKSNEEQLPKSIRVQQSSVVNLVEAVAEKINELEEHMRKEERKSRILAEEKQKKEEVARAIQERLLREELQLSGESSKTQTDWSSNSPELGTLTLEDEEDSKMYDTWLHRSLNESGNVLHIPVNLLLYCNSIVRSVPVKSYPFVSVTGLMKAGALKFEDRPLWYDVYSAFPPKYEPRFDRLPIKAEVKSIVYPEDIVRARFYQKYGSSKSTIFDLFNEKTKPIAEM</sequence>
<dbReference type="AlphaFoldDB" id="A0A183IWT3"/>
<gene>
    <name evidence="10" type="ORF">SBAD_LOCUS8080</name>
</gene>
<dbReference type="GO" id="GO:0003735">
    <property type="term" value="F:structural constituent of ribosome"/>
    <property type="evidence" value="ECO:0007669"/>
    <property type="project" value="InterPro"/>
</dbReference>
<keyword evidence="7" id="KW-0175">Coiled coil</keyword>
<evidence type="ECO:0000256" key="4">
    <source>
        <dbReference type="ARBA" id="ARBA00023128"/>
    </source>
</evidence>
<accession>A0A183IWT3</accession>
<feature type="domain" description="Small ribosomal subunit protein mS23 conserved" evidence="9">
    <location>
        <begin position="236"/>
        <end position="316"/>
    </location>
</feature>